<comment type="caution">
    <text evidence="3">The sequence shown here is derived from an EMBL/GenBank/DDBJ whole genome shotgun (WGS) entry which is preliminary data.</text>
</comment>
<dbReference type="SMART" id="SM00341">
    <property type="entry name" value="HRDC"/>
    <property type="match status" value="1"/>
</dbReference>
<dbReference type="Pfam" id="PF18305">
    <property type="entry name" value="DNA_pol_A_exoN"/>
    <property type="match status" value="1"/>
</dbReference>
<dbReference type="Pfam" id="PF01612">
    <property type="entry name" value="DNA_pol_A_exo1"/>
    <property type="match status" value="1"/>
</dbReference>
<dbReference type="SUPFAM" id="SSF53098">
    <property type="entry name" value="Ribonuclease H-like"/>
    <property type="match status" value="1"/>
</dbReference>
<dbReference type="GO" id="GO:0033890">
    <property type="term" value="F:ribonuclease D activity"/>
    <property type="evidence" value="ECO:0007669"/>
    <property type="project" value="UniProtKB-EC"/>
</dbReference>
<evidence type="ECO:0000313" key="4">
    <source>
        <dbReference type="Proteomes" id="UP000540656"/>
    </source>
</evidence>
<dbReference type="AlphaFoldDB" id="A0A7Y9UTL3"/>
<dbReference type="InterPro" id="IPR012337">
    <property type="entry name" value="RNaseH-like_sf"/>
</dbReference>
<evidence type="ECO:0000256" key="1">
    <source>
        <dbReference type="SAM" id="MobiDB-lite"/>
    </source>
</evidence>
<evidence type="ECO:0000259" key="2">
    <source>
        <dbReference type="PROSITE" id="PS50967"/>
    </source>
</evidence>
<name>A0A7Y9UTL3_9ACTN</name>
<reference evidence="3 4" key="1">
    <citation type="submission" date="2020-07" db="EMBL/GenBank/DDBJ databases">
        <title>Sequencing the genomes of 1000 actinobacteria strains.</title>
        <authorList>
            <person name="Klenk H.-P."/>
        </authorList>
    </citation>
    <scope>NUCLEOTIDE SEQUENCE [LARGE SCALE GENOMIC DNA]</scope>
    <source>
        <strain evidence="3 4">DSM 23819</strain>
    </source>
</reference>
<dbReference type="EC" id="3.1.13.5" evidence="3"/>
<gene>
    <name evidence="3" type="ORF">BJ980_001452</name>
</gene>
<dbReference type="InterPro" id="IPR041605">
    <property type="entry name" value="Exo_C"/>
</dbReference>
<dbReference type="Pfam" id="PF00570">
    <property type="entry name" value="HRDC"/>
    <property type="match status" value="1"/>
</dbReference>
<dbReference type="InterPro" id="IPR002121">
    <property type="entry name" value="HRDC_dom"/>
</dbReference>
<keyword evidence="3" id="KW-0378">Hydrolase</keyword>
<proteinExistence type="predicted"/>
<dbReference type="PANTHER" id="PTHR47649">
    <property type="entry name" value="RIBONUCLEASE D"/>
    <property type="match status" value="1"/>
</dbReference>
<dbReference type="Gene3D" id="1.10.150.80">
    <property type="entry name" value="HRDC domain"/>
    <property type="match status" value="2"/>
</dbReference>
<feature type="domain" description="HRDC" evidence="2">
    <location>
        <begin position="231"/>
        <end position="311"/>
    </location>
</feature>
<dbReference type="CDD" id="cd06142">
    <property type="entry name" value="RNaseD_exo"/>
    <property type="match status" value="1"/>
</dbReference>
<dbReference type="EMBL" id="JACCAA010000001">
    <property type="protein sequence ID" value="NYG58529.1"/>
    <property type="molecule type" value="Genomic_DNA"/>
</dbReference>
<dbReference type="InterPro" id="IPR044876">
    <property type="entry name" value="HRDC_dom_sf"/>
</dbReference>
<dbReference type="Gene3D" id="3.30.420.10">
    <property type="entry name" value="Ribonuclease H-like superfamily/Ribonuclease H"/>
    <property type="match status" value="1"/>
</dbReference>
<protein>
    <submittedName>
        <fullName evidence="3">Ribonuclease D</fullName>
        <ecNumber evidence="3">3.1.13.5</ecNumber>
    </submittedName>
</protein>
<dbReference type="GO" id="GO:0008408">
    <property type="term" value="F:3'-5' exonuclease activity"/>
    <property type="evidence" value="ECO:0007669"/>
    <property type="project" value="InterPro"/>
</dbReference>
<dbReference type="GO" id="GO:0006139">
    <property type="term" value="P:nucleobase-containing compound metabolic process"/>
    <property type="evidence" value="ECO:0007669"/>
    <property type="project" value="InterPro"/>
</dbReference>
<dbReference type="GO" id="GO:0000166">
    <property type="term" value="F:nucleotide binding"/>
    <property type="evidence" value="ECO:0007669"/>
    <property type="project" value="InterPro"/>
</dbReference>
<dbReference type="InterPro" id="IPR036397">
    <property type="entry name" value="RNaseH_sf"/>
</dbReference>
<accession>A0A7Y9UTL3</accession>
<dbReference type="Proteomes" id="UP000540656">
    <property type="component" value="Unassembled WGS sequence"/>
</dbReference>
<dbReference type="InterPro" id="IPR002562">
    <property type="entry name" value="3'-5'_exonuclease_dom"/>
</dbReference>
<evidence type="ECO:0000313" key="3">
    <source>
        <dbReference type="EMBL" id="NYG58529.1"/>
    </source>
</evidence>
<sequence length="432" mass="47635">MTDHEPQDAPETEPAPVELLTLRDGLTPVVETEADLAKVAERFAAGTGPVAIDAERASGYRYSSRAYLIQLRREGSGTALIDPIPFDNLDPLAEALEGVEWILHAATQDLACLAEVGLRPASLFDTELAGRLLGYPRVGLATLVETTLERRLRKEHSAADWSTRPLPESWLEYAALDVEPLVELREVMAAELEEAGKAEWARQEFEHLLDFTPTKRAEPWRRTSQMHKVRSRRSLAAVRELWLTRDRIAQERDVAGGRLLPDSAIIEAASAMPENRRTLLALKGFNGRGASRHSSEWMRAIDLAREVPEADLPVRTQRGDGPPPPRAWAEKDPEAGRRLAHSKEAMAALSEKVNVPVENLMTPDLLRRALWAPPHTREPEALLAAIGEQLTAAGARPWQVELVAPVVTEAVLVGAVEPDESTEEDAPVTSED</sequence>
<keyword evidence="4" id="KW-1185">Reference proteome</keyword>
<organism evidence="3 4">
    <name type="scientific">Nocardioides daedukensis</name>
    <dbReference type="NCBI Taxonomy" id="634462"/>
    <lineage>
        <taxon>Bacteria</taxon>
        <taxon>Bacillati</taxon>
        <taxon>Actinomycetota</taxon>
        <taxon>Actinomycetes</taxon>
        <taxon>Propionibacteriales</taxon>
        <taxon>Nocardioidaceae</taxon>
        <taxon>Nocardioides</taxon>
    </lineage>
</organism>
<dbReference type="InterPro" id="IPR051086">
    <property type="entry name" value="RNase_D-like"/>
</dbReference>
<dbReference type="SUPFAM" id="SSF47819">
    <property type="entry name" value="HRDC-like"/>
    <property type="match status" value="1"/>
</dbReference>
<dbReference type="GO" id="GO:0003676">
    <property type="term" value="F:nucleic acid binding"/>
    <property type="evidence" value="ECO:0007669"/>
    <property type="project" value="InterPro"/>
</dbReference>
<dbReference type="InterPro" id="IPR010997">
    <property type="entry name" value="HRDC-like_sf"/>
</dbReference>
<dbReference type="PROSITE" id="PS50967">
    <property type="entry name" value="HRDC"/>
    <property type="match status" value="1"/>
</dbReference>
<dbReference type="SMART" id="SM00474">
    <property type="entry name" value="35EXOc"/>
    <property type="match status" value="1"/>
</dbReference>
<dbReference type="PANTHER" id="PTHR47649:SF1">
    <property type="entry name" value="RIBONUCLEASE D"/>
    <property type="match status" value="1"/>
</dbReference>
<dbReference type="RefSeq" id="WP_179501682.1">
    <property type="nucleotide sequence ID" value="NZ_JACCAA010000001.1"/>
</dbReference>
<feature type="region of interest" description="Disordered" evidence="1">
    <location>
        <begin position="313"/>
        <end position="334"/>
    </location>
</feature>